<accession>A0A7X3HB53</accession>
<gene>
    <name evidence="1" type="ORF">GO594_22395</name>
</gene>
<name>A0A7X3HB53_9GAMM</name>
<comment type="caution">
    <text evidence="1">The sequence shown here is derived from an EMBL/GenBank/DDBJ whole genome shotgun (WGS) entry which is preliminary data.</text>
</comment>
<protein>
    <submittedName>
        <fullName evidence="1">Uncharacterized protein</fullName>
    </submittedName>
</protein>
<proteinExistence type="predicted"/>
<organism evidence="1 2">
    <name type="scientific">Metapseudomonas otitidis</name>
    <dbReference type="NCBI Taxonomy" id="319939"/>
    <lineage>
        <taxon>Bacteria</taxon>
        <taxon>Pseudomonadati</taxon>
        <taxon>Pseudomonadota</taxon>
        <taxon>Gammaproteobacteria</taxon>
        <taxon>Pseudomonadales</taxon>
        <taxon>Pseudomonadaceae</taxon>
        <taxon>Metapseudomonas</taxon>
    </lineage>
</organism>
<evidence type="ECO:0000313" key="1">
    <source>
        <dbReference type="EMBL" id="MWK58742.1"/>
    </source>
</evidence>
<reference evidence="1 2" key="1">
    <citation type="submission" date="2019-12" db="EMBL/GenBank/DDBJ databases">
        <title>Draft genome sequence of Pseudomonas otitidis recovered from a chicken carcass.</title>
        <authorList>
            <person name="Vieira T.R."/>
            <person name="Oliviera E.F.C."/>
            <person name="Silva N.M.V."/>
            <person name="Sambrano G.E."/>
            <person name="Cibulski S.P."/>
            <person name="Cardoso M.R.I."/>
        </authorList>
    </citation>
    <scope>NUCLEOTIDE SEQUENCE [LARGE SCALE GENOMIC DNA]</scope>
    <source>
        <strain evidence="1 2">25_K</strain>
    </source>
</reference>
<dbReference type="Proteomes" id="UP000461288">
    <property type="component" value="Unassembled WGS sequence"/>
</dbReference>
<dbReference type="EMBL" id="WTFN01000068">
    <property type="protein sequence ID" value="MWK58742.1"/>
    <property type="molecule type" value="Genomic_DNA"/>
</dbReference>
<dbReference type="AlphaFoldDB" id="A0A7X3HB53"/>
<sequence length="231" mass="26219">MTSRSFLPMKPEHLDRLAELFSMEHLKPRTLLLVARRLSRQADLRGPLEIYSETKKALEADHSFQARLMLKDWEAWWKGVRTSTEETRRALGKWLLGAESLRLFSDLSYSDLCDCLGINPVHRVDLDPAPKPGRLLWDLCFVHGLEDSAASMSGRRQSDSKDGPLFHCLLTIMIDNMDKMPDPFAPGGPFYGVSTRRLYQDGTQTIQRPALVVHSNDGSSRTIERAPEVVK</sequence>
<evidence type="ECO:0000313" key="2">
    <source>
        <dbReference type="Proteomes" id="UP000461288"/>
    </source>
</evidence>
<dbReference type="RefSeq" id="WP_160482077.1">
    <property type="nucleotide sequence ID" value="NZ_WTFN01000068.1"/>
</dbReference>